<dbReference type="Pfam" id="PF00545">
    <property type="entry name" value="Ribonuclease"/>
    <property type="match status" value="1"/>
</dbReference>
<dbReference type="EMBL" id="WNBM01000002">
    <property type="protein sequence ID" value="MTT75618.1"/>
    <property type="molecule type" value="Genomic_DNA"/>
</dbReference>
<dbReference type="Gene3D" id="3.10.450.30">
    <property type="entry name" value="Microbial ribonucleases"/>
    <property type="match status" value="1"/>
</dbReference>
<evidence type="ECO:0000313" key="9">
    <source>
        <dbReference type="EMBL" id="MTU03680.1"/>
    </source>
</evidence>
<keyword evidence="5" id="KW-0540">Nuclease</keyword>
<evidence type="ECO:0000256" key="5">
    <source>
        <dbReference type="ARBA" id="ARBA00022722"/>
    </source>
</evidence>
<keyword evidence="7" id="KW-0732">Signal</keyword>
<reference evidence="10 11" key="1">
    <citation type="journal article" date="2019" name="Nat. Med.">
        <title>A library of human gut bacterial isolates paired with longitudinal multiomics data enables mechanistic microbiome research.</title>
        <authorList>
            <person name="Poyet M."/>
            <person name="Groussin M."/>
            <person name="Gibbons S.M."/>
            <person name="Avila-Pacheco J."/>
            <person name="Jiang X."/>
            <person name="Kearney S.M."/>
            <person name="Perrotta A.R."/>
            <person name="Berdy B."/>
            <person name="Zhao S."/>
            <person name="Lieberman T.D."/>
            <person name="Swanson P.K."/>
            <person name="Smith M."/>
            <person name="Roesemann S."/>
            <person name="Alexander J.E."/>
            <person name="Rich S.A."/>
            <person name="Livny J."/>
            <person name="Vlamakis H."/>
            <person name="Clish C."/>
            <person name="Bullock K."/>
            <person name="Deik A."/>
            <person name="Scott J."/>
            <person name="Pierce K.A."/>
            <person name="Xavier R.J."/>
            <person name="Alm E.J."/>
        </authorList>
    </citation>
    <scope>NUCLEOTIDE SEQUENCE [LARGE SCALE GENOMIC DNA]</scope>
    <source>
        <strain evidence="8 11">BIOML-A13</strain>
        <strain evidence="9 10">BIOML-A3</strain>
    </source>
</reference>
<keyword evidence="4" id="KW-0964">Secreted</keyword>
<evidence type="ECO:0000313" key="8">
    <source>
        <dbReference type="EMBL" id="MTT75618.1"/>
    </source>
</evidence>
<dbReference type="EMBL" id="WNBW01000002">
    <property type="protein sequence ID" value="MTU03680.1"/>
    <property type="molecule type" value="Genomic_DNA"/>
</dbReference>
<dbReference type="PRINTS" id="PR00117">
    <property type="entry name" value="BARNASE"/>
</dbReference>
<dbReference type="InterPro" id="IPR001887">
    <property type="entry name" value="Barnase"/>
</dbReference>
<dbReference type="InterPro" id="IPR000026">
    <property type="entry name" value="N1-like"/>
</dbReference>
<dbReference type="RefSeq" id="WP_113077460.1">
    <property type="nucleotide sequence ID" value="NZ_CALXOS010000002.1"/>
</dbReference>
<evidence type="ECO:0000256" key="4">
    <source>
        <dbReference type="ARBA" id="ARBA00022525"/>
    </source>
</evidence>
<feature type="signal peptide" evidence="7">
    <location>
        <begin position="1"/>
        <end position="20"/>
    </location>
</feature>
<comment type="similarity">
    <text evidence="2">Belongs to the ribonuclease N1/T1 family.</text>
</comment>
<keyword evidence="10" id="KW-1185">Reference proteome</keyword>
<evidence type="ECO:0000256" key="6">
    <source>
        <dbReference type="ARBA" id="ARBA00022801"/>
    </source>
</evidence>
<feature type="chain" id="PRO_5038951848" description="Ribonuclease" evidence="7">
    <location>
        <begin position="21"/>
        <end position="171"/>
    </location>
</feature>
<gene>
    <name evidence="8" type="ORF">GMD11_04955</name>
    <name evidence="9" type="ORF">GMD18_04600</name>
</gene>
<name>A0A7X3BVA9_9FIRM</name>
<dbReference type="GO" id="GO:0005576">
    <property type="term" value="C:extracellular region"/>
    <property type="evidence" value="ECO:0007669"/>
    <property type="project" value="UniProtKB-SubCell"/>
</dbReference>
<organism evidence="8 11">
    <name type="scientific">Phascolarctobacterium faecium</name>
    <dbReference type="NCBI Taxonomy" id="33025"/>
    <lineage>
        <taxon>Bacteria</taxon>
        <taxon>Bacillati</taxon>
        <taxon>Bacillota</taxon>
        <taxon>Negativicutes</taxon>
        <taxon>Acidaminococcales</taxon>
        <taxon>Acidaminococcaceae</taxon>
        <taxon>Phascolarctobacterium</taxon>
    </lineage>
</organism>
<evidence type="ECO:0000256" key="7">
    <source>
        <dbReference type="SAM" id="SignalP"/>
    </source>
</evidence>
<dbReference type="SUPFAM" id="SSF53933">
    <property type="entry name" value="Microbial ribonucleases"/>
    <property type="match status" value="1"/>
</dbReference>
<dbReference type="GO" id="GO:0004521">
    <property type="term" value="F:RNA endonuclease activity"/>
    <property type="evidence" value="ECO:0007669"/>
    <property type="project" value="InterPro"/>
</dbReference>
<evidence type="ECO:0000256" key="1">
    <source>
        <dbReference type="ARBA" id="ARBA00004613"/>
    </source>
</evidence>
<comment type="caution">
    <text evidence="8">The sequence shown here is derived from an EMBL/GenBank/DDBJ whole genome shotgun (WGS) entry which is preliminary data.</text>
</comment>
<dbReference type="PROSITE" id="PS51257">
    <property type="entry name" value="PROKAR_LIPOPROTEIN"/>
    <property type="match status" value="1"/>
</dbReference>
<dbReference type="GO" id="GO:0003723">
    <property type="term" value="F:RNA binding"/>
    <property type="evidence" value="ECO:0007669"/>
    <property type="project" value="InterPro"/>
</dbReference>
<sequence length="171" mass="19093">MKKIFAALLAVLFITGAVLGCGKTPQTELNQAKQQAAEQVAKTAKSGLAQLQGKQAQFKVEEGRAYTGKAEVALYIHTFHKLPGNFITKREAERLGWKHKGTLNEVAPGKSIGGDRYGNYEGLLPQKSGRSWKECDIDYKTGNRNAKRLVYSNDGLIYYTDDHYKSFEKLY</sequence>
<evidence type="ECO:0000256" key="3">
    <source>
        <dbReference type="ARBA" id="ARBA00022214"/>
    </source>
</evidence>
<evidence type="ECO:0000256" key="2">
    <source>
        <dbReference type="ARBA" id="ARBA00009006"/>
    </source>
</evidence>
<proteinExistence type="inferred from homology"/>
<dbReference type="GO" id="GO:0016787">
    <property type="term" value="F:hydrolase activity"/>
    <property type="evidence" value="ECO:0007669"/>
    <property type="project" value="UniProtKB-KW"/>
</dbReference>
<dbReference type="AlphaFoldDB" id="A0A7X3BVA9"/>
<evidence type="ECO:0000313" key="11">
    <source>
        <dbReference type="Proteomes" id="UP000484547"/>
    </source>
</evidence>
<dbReference type="OrthoDB" id="9803442at2"/>
<dbReference type="InterPro" id="IPR016191">
    <property type="entry name" value="Ribonuclease/ribotoxin"/>
</dbReference>
<protein>
    <recommendedName>
        <fullName evidence="3">Ribonuclease</fullName>
    </recommendedName>
</protein>
<dbReference type="Proteomes" id="UP000484547">
    <property type="component" value="Unassembled WGS sequence"/>
</dbReference>
<dbReference type="Proteomes" id="UP000443070">
    <property type="component" value="Unassembled WGS sequence"/>
</dbReference>
<evidence type="ECO:0000313" key="10">
    <source>
        <dbReference type="Proteomes" id="UP000443070"/>
    </source>
</evidence>
<keyword evidence="6" id="KW-0378">Hydrolase</keyword>
<comment type="subcellular location">
    <subcellularLocation>
        <location evidence="1">Secreted</location>
    </subcellularLocation>
</comment>
<accession>A0A7X3BVA9</accession>